<evidence type="ECO:0000256" key="13">
    <source>
        <dbReference type="SAM" id="Phobius"/>
    </source>
</evidence>
<dbReference type="SUPFAM" id="SSF55856">
    <property type="entry name" value="Cytochrome b5-like heme/steroid binding domain"/>
    <property type="match status" value="1"/>
</dbReference>
<dbReference type="GO" id="GO:0016126">
    <property type="term" value="P:sterol biosynthetic process"/>
    <property type="evidence" value="ECO:0007669"/>
    <property type="project" value="TreeGrafter"/>
</dbReference>
<dbReference type="OrthoDB" id="260519at2759"/>
<evidence type="ECO:0000256" key="12">
    <source>
        <dbReference type="ARBA" id="ARBA00038168"/>
    </source>
</evidence>
<dbReference type="InterPro" id="IPR036400">
    <property type="entry name" value="Cyt_B5-like_heme/steroid_sf"/>
</dbReference>
<dbReference type="AlphaFoldDB" id="A0A9P8PID4"/>
<evidence type="ECO:0000256" key="9">
    <source>
        <dbReference type="ARBA" id="ARBA00023004"/>
    </source>
</evidence>
<dbReference type="EMBL" id="JAEUBF010001112">
    <property type="protein sequence ID" value="KAH3672788.1"/>
    <property type="molecule type" value="Genomic_DNA"/>
</dbReference>
<keyword evidence="3" id="KW-0349">Heme</keyword>
<keyword evidence="9" id="KW-0408">Iron</keyword>
<dbReference type="GO" id="GO:0046872">
    <property type="term" value="F:metal ion binding"/>
    <property type="evidence" value="ECO:0007669"/>
    <property type="project" value="UniProtKB-KW"/>
</dbReference>
<evidence type="ECO:0000259" key="14">
    <source>
        <dbReference type="PROSITE" id="PS50255"/>
    </source>
</evidence>
<evidence type="ECO:0000313" key="15">
    <source>
        <dbReference type="EMBL" id="KAH3672788.1"/>
    </source>
</evidence>
<accession>A0A9P8PID4</accession>
<dbReference type="PROSITE" id="PS50255">
    <property type="entry name" value="CYTOCHROME_B5_2"/>
    <property type="match status" value="1"/>
</dbReference>
<proteinExistence type="inferred from homology"/>
<name>A0A9P8PID4_9ASCO</name>
<feature type="transmembrane region" description="Helical" evidence="13">
    <location>
        <begin position="201"/>
        <end position="219"/>
    </location>
</feature>
<evidence type="ECO:0000256" key="10">
    <source>
        <dbReference type="ARBA" id="ARBA00023136"/>
    </source>
</evidence>
<reference evidence="15" key="1">
    <citation type="journal article" date="2021" name="Open Biol.">
        <title>Shared evolutionary footprints suggest mitochondrial oxidative damage underlies multiple complex I losses in fungi.</title>
        <authorList>
            <person name="Schikora-Tamarit M.A."/>
            <person name="Marcet-Houben M."/>
            <person name="Nosek J."/>
            <person name="Gabaldon T."/>
        </authorList>
    </citation>
    <scope>NUCLEOTIDE SEQUENCE</scope>
    <source>
        <strain evidence="15">CBS6341</strain>
    </source>
</reference>
<evidence type="ECO:0000256" key="11">
    <source>
        <dbReference type="ARBA" id="ARBA00037877"/>
    </source>
</evidence>
<dbReference type="Gene3D" id="3.10.120.10">
    <property type="entry name" value="Cytochrome b5-like heme/steroid binding domain"/>
    <property type="match status" value="1"/>
</dbReference>
<dbReference type="PANTHER" id="PTHR19359:SF150">
    <property type="entry name" value="CYTOCHROME B5"/>
    <property type="match status" value="1"/>
</dbReference>
<dbReference type="GO" id="GO:0020037">
    <property type="term" value="F:heme binding"/>
    <property type="evidence" value="ECO:0007669"/>
    <property type="project" value="TreeGrafter"/>
</dbReference>
<evidence type="ECO:0000256" key="1">
    <source>
        <dbReference type="ARBA" id="ARBA00004131"/>
    </source>
</evidence>
<keyword evidence="5" id="KW-0479">Metal-binding</keyword>
<keyword evidence="6" id="KW-0256">Endoplasmic reticulum</keyword>
<feature type="domain" description="Cytochrome b5 heme-binding" evidence="14">
    <location>
        <begin position="39"/>
        <end position="115"/>
    </location>
</feature>
<comment type="caution">
    <text evidence="15">The sequence shown here is derived from an EMBL/GenBank/DDBJ whole genome shotgun (WGS) entry which is preliminary data.</text>
</comment>
<dbReference type="SMART" id="SM01117">
    <property type="entry name" value="Cyt-b5"/>
    <property type="match status" value="1"/>
</dbReference>
<evidence type="ECO:0000256" key="3">
    <source>
        <dbReference type="ARBA" id="ARBA00022617"/>
    </source>
</evidence>
<evidence type="ECO:0000256" key="7">
    <source>
        <dbReference type="ARBA" id="ARBA00022848"/>
    </source>
</evidence>
<dbReference type="Pfam" id="PF00173">
    <property type="entry name" value="Cyt-b5"/>
    <property type="match status" value="1"/>
</dbReference>
<keyword evidence="8" id="KW-0249">Electron transport</keyword>
<evidence type="ECO:0000256" key="5">
    <source>
        <dbReference type="ARBA" id="ARBA00022723"/>
    </source>
</evidence>
<dbReference type="InterPro" id="IPR050668">
    <property type="entry name" value="Cytochrome_b5"/>
</dbReference>
<keyword evidence="16" id="KW-1185">Reference proteome</keyword>
<evidence type="ECO:0000256" key="8">
    <source>
        <dbReference type="ARBA" id="ARBA00022982"/>
    </source>
</evidence>
<evidence type="ECO:0000256" key="6">
    <source>
        <dbReference type="ARBA" id="ARBA00022824"/>
    </source>
</evidence>
<keyword evidence="10 13" id="KW-0472">Membrane</keyword>
<evidence type="ECO:0000313" key="16">
    <source>
        <dbReference type="Proteomes" id="UP000769528"/>
    </source>
</evidence>
<evidence type="ECO:0000256" key="2">
    <source>
        <dbReference type="ARBA" id="ARBA00022448"/>
    </source>
</evidence>
<dbReference type="GO" id="GO:0005789">
    <property type="term" value="C:endoplasmic reticulum membrane"/>
    <property type="evidence" value="ECO:0007669"/>
    <property type="project" value="UniProtKB-SubCell"/>
</dbReference>
<comment type="subcellular location">
    <subcellularLocation>
        <location evidence="1">Endoplasmic reticulum membrane</location>
        <topology evidence="1">Single-pass membrane protein</topology>
        <orientation evidence="1">Cytoplasmic side</orientation>
    </subcellularLocation>
    <subcellularLocation>
        <location evidence="11">Microsome membrane</location>
        <topology evidence="11">Single-pass membrane protein</topology>
        <orientation evidence="11">Cytoplasmic side</orientation>
    </subcellularLocation>
</comment>
<sequence length="228" mass="26045">MIIYDQVSDIFKLRKPRDDKKASKIRSSSNTGDQNSFKPQVYTLDEIAKHNTAQDVWMIIHNKVYDITSIIEQHPGGPEVLLDFAGMDGTVSFDDVGHSQDSVEMLTPLFLGVVAKDTHNEGSQKDTLEDREQILMNTNDEDDDENLGLGFRYFNTLGAASEKNNSSLGQSSYWKRYSQKRKESQKKPHLLSSFCFKEKDINRLLSIIAIFALIGLIYLQKRKWGEDF</sequence>
<dbReference type="PANTHER" id="PTHR19359">
    <property type="entry name" value="CYTOCHROME B5"/>
    <property type="match status" value="1"/>
</dbReference>
<dbReference type="Proteomes" id="UP000769528">
    <property type="component" value="Unassembled WGS sequence"/>
</dbReference>
<gene>
    <name evidence="15" type="ORF">WICMUC_004010</name>
</gene>
<dbReference type="FunFam" id="3.10.120.10:FF:000002">
    <property type="entry name" value="Cytochrome b5 type B"/>
    <property type="match status" value="1"/>
</dbReference>
<dbReference type="InterPro" id="IPR001199">
    <property type="entry name" value="Cyt_B5-like_heme/steroid-bd"/>
</dbReference>
<keyword evidence="4 13" id="KW-0812">Transmembrane</keyword>
<evidence type="ECO:0000256" key="4">
    <source>
        <dbReference type="ARBA" id="ARBA00022692"/>
    </source>
</evidence>
<organism evidence="15 16">
    <name type="scientific">Wickerhamomyces mucosus</name>
    <dbReference type="NCBI Taxonomy" id="1378264"/>
    <lineage>
        <taxon>Eukaryota</taxon>
        <taxon>Fungi</taxon>
        <taxon>Dikarya</taxon>
        <taxon>Ascomycota</taxon>
        <taxon>Saccharomycotina</taxon>
        <taxon>Saccharomycetes</taxon>
        <taxon>Phaffomycetales</taxon>
        <taxon>Wickerhamomycetaceae</taxon>
        <taxon>Wickerhamomyces</taxon>
    </lineage>
</organism>
<keyword evidence="7" id="KW-0492">Microsome</keyword>
<keyword evidence="13" id="KW-1133">Transmembrane helix</keyword>
<comment type="similarity">
    <text evidence="12">Belongs to the cytochrome b5 family.</text>
</comment>
<keyword evidence="2" id="KW-0813">Transport</keyword>
<protein>
    <recommendedName>
        <fullName evidence="14">Cytochrome b5 heme-binding domain-containing protein</fullName>
    </recommendedName>
</protein>
<reference evidence="15" key="2">
    <citation type="submission" date="2021-01" db="EMBL/GenBank/DDBJ databases">
        <authorList>
            <person name="Schikora-Tamarit M.A."/>
        </authorList>
    </citation>
    <scope>NUCLEOTIDE SEQUENCE</scope>
    <source>
        <strain evidence="15">CBS6341</strain>
    </source>
</reference>